<dbReference type="OrthoDB" id="3178062at2"/>
<dbReference type="InterPro" id="IPR036291">
    <property type="entry name" value="NAD(P)-bd_dom_sf"/>
</dbReference>
<dbReference type="PANTHER" id="PTHR43976">
    <property type="entry name" value="SHORT CHAIN DEHYDROGENASE"/>
    <property type="match status" value="1"/>
</dbReference>
<name>A0A1C4Z365_9ACTN</name>
<proteinExistence type="inferred from homology"/>
<dbReference type="STRING" id="121616.GA0070216_108108"/>
<dbReference type="Pfam" id="PF00106">
    <property type="entry name" value="adh_short"/>
    <property type="match status" value="1"/>
</dbReference>
<organism evidence="5 6">
    <name type="scientific">Micromonospora matsumotoense</name>
    <dbReference type="NCBI Taxonomy" id="121616"/>
    <lineage>
        <taxon>Bacteria</taxon>
        <taxon>Bacillati</taxon>
        <taxon>Actinomycetota</taxon>
        <taxon>Actinomycetes</taxon>
        <taxon>Micromonosporales</taxon>
        <taxon>Micromonosporaceae</taxon>
        <taxon>Micromonospora</taxon>
    </lineage>
</organism>
<feature type="compositionally biased region" description="Low complexity" evidence="4">
    <location>
        <begin position="275"/>
        <end position="290"/>
    </location>
</feature>
<dbReference type="PANTHER" id="PTHR43976:SF16">
    <property type="entry name" value="SHORT-CHAIN DEHYDROGENASE_REDUCTASE FAMILY PROTEIN"/>
    <property type="match status" value="1"/>
</dbReference>
<accession>A0A1C4Z365</accession>
<protein>
    <submittedName>
        <fullName evidence="5">Short-chain dehydrogenase</fullName>
    </submittedName>
</protein>
<evidence type="ECO:0000256" key="3">
    <source>
        <dbReference type="RuleBase" id="RU000363"/>
    </source>
</evidence>
<dbReference type="InterPro" id="IPR002347">
    <property type="entry name" value="SDR_fam"/>
</dbReference>
<feature type="compositionally biased region" description="Basic and acidic residues" evidence="4">
    <location>
        <begin position="292"/>
        <end position="302"/>
    </location>
</feature>
<sequence>MTAPARTWIVTGSAAGLGRALVTELLARGQTVAATARDPRALADLRPPSAQALWTARLDVTDPEQIRQVVDDAARALGRIDVVISNAGYALVGAAEEAGRDQIDRQIRTNLTGPIHLAQAVLPHLRAQGGGRIVQISSMAGQRGSPGTAVYCATKWGVEGFFESLAAEVKGFGIGVTIVEPGTVSTGFFGRSKEVTIASPAYAGTPAAILRRRAEDGRLSCRGDLAKMAGAIVDVATRPTAPLRLALGSDAYATIRRGLTARLAELEDQKQIAFSTDLTGDDGSTTPSTPHRGPEGSEDAHRRPGARQPR</sequence>
<dbReference type="SUPFAM" id="SSF51735">
    <property type="entry name" value="NAD(P)-binding Rossmann-fold domains"/>
    <property type="match status" value="1"/>
</dbReference>
<evidence type="ECO:0000313" key="6">
    <source>
        <dbReference type="Proteomes" id="UP000198797"/>
    </source>
</evidence>
<gene>
    <name evidence="5" type="ORF">GA0070216_108108</name>
</gene>
<comment type="similarity">
    <text evidence="1 3">Belongs to the short-chain dehydrogenases/reductases (SDR) family.</text>
</comment>
<evidence type="ECO:0000256" key="4">
    <source>
        <dbReference type="SAM" id="MobiDB-lite"/>
    </source>
</evidence>
<feature type="region of interest" description="Disordered" evidence="4">
    <location>
        <begin position="273"/>
        <end position="310"/>
    </location>
</feature>
<dbReference type="InterPro" id="IPR020904">
    <property type="entry name" value="Sc_DH/Rdtase_CS"/>
</dbReference>
<evidence type="ECO:0000256" key="2">
    <source>
        <dbReference type="ARBA" id="ARBA00023002"/>
    </source>
</evidence>
<dbReference type="PROSITE" id="PS00061">
    <property type="entry name" value="ADH_SHORT"/>
    <property type="match status" value="1"/>
</dbReference>
<evidence type="ECO:0000256" key="1">
    <source>
        <dbReference type="ARBA" id="ARBA00006484"/>
    </source>
</evidence>
<dbReference type="PRINTS" id="PR00080">
    <property type="entry name" value="SDRFAMILY"/>
</dbReference>
<dbReference type="GO" id="GO:0016491">
    <property type="term" value="F:oxidoreductase activity"/>
    <property type="evidence" value="ECO:0007669"/>
    <property type="project" value="UniProtKB-KW"/>
</dbReference>
<reference evidence="6" key="1">
    <citation type="submission" date="2016-06" db="EMBL/GenBank/DDBJ databases">
        <authorList>
            <person name="Varghese N."/>
            <person name="Submissions Spin"/>
        </authorList>
    </citation>
    <scope>NUCLEOTIDE SEQUENCE [LARGE SCALE GENOMIC DNA]</scope>
    <source>
        <strain evidence="6">DSM 44100</strain>
    </source>
</reference>
<dbReference type="Gene3D" id="3.40.50.720">
    <property type="entry name" value="NAD(P)-binding Rossmann-like Domain"/>
    <property type="match status" value="1"/>
</dbReference>
<evidence type="ECO:0000313" key="5">
    <source>
        <dbReference type="EMBL" id="SCF27415.1"/>
    </source>
</evidence>
<dbReference type="CDD" id="cd05374">
    <property type="entry name" value="17beta-HSD-like_SDR_c"/>
    <property type="match status" value="1"/>
</dbReference>
<dbReference type="PRINTS" id="PR00081">
    <property type="entry name" value="GDHRDH"/>
</dbReference>
<dbReference type="NCBIfam" id="NF005065">
    <property type="entry name" value="PRK06482.1"/>
    <property type="match status" value="1"/>
</dbReference>
<dbReference type="Proteomes" id="UP000198797">
    <property type="component" value="Unassembled WGS sequence"/>
</dbReference>
<dbReference type="EMBL" id="FMCU01000008">
    <property type="protein sequence ID" value="SCF27415.1"/>
    <property type="molecule type" value="Genomic_DNA"/>
</dbReference>
<dbReference type="InterPro" id="IPR051911">
    <property type="entry name" value="SDR_oxidoreductase"/>
</dbReference>
<keyword evidence="6" id="KW-1185">Reference proteome</keyword>
<dbReference type="RefSeq" id="WP_091247386.1">
    <property type="nucleotide sequence ID" value="NZ_FMCU01000008.1"/>
</dbReference>
<dbReference type="AlphaFoldDB" id="A0A1C4Z365"/>
<keyword evidence="2" id="KW-0560">Oxidoreductase</keyword>